<organism evidence="2 3">
    <name type="scientific">Oesophagostomum dentatum</name>
    <name type="common">Nodular worm</name>
    <dbReference type="NCBI Taxonomy" id="61180"/>
    <lineage>
        <taxon>Eukaryota</taxon>
        <taxon>Metazoa</taxon>
        <taxon>Ecdysozoa</taxon>
        <taxon>Nematoda</taxon>
        <taxon>Chromadorea</taxon>
        <taxon>Rhabditida</taxon>
        <taxon>Rhabditina</taxon>
        <taxon>Rhabditomorpha</taxon>
        <taxon>Strongyloidea</taxon>
        <taxon>Strongylidae</taxon>
        <taxon>Oesophagostomum</taxon>
    </lineage>
</organism>
<accession>A0A0B1S1B9</accession>
<keyword evidence="1" id="KW-0812">Transmembrane</keyword>
<dbReference type="OrthoDB" id="446723at2759"/>
<evidence type="ECO:0000313" key="3">
    <source>
        <dbReference type="Proteomes" id="UP000053660"/>
    </source>
</evidence>
<dbReference type="AlphaFoldDB" id="A0A0B1S1B9"/>
<evidence type="ECO:0008006" key="4">
    <source>
        <dbReference type="Google" id="ProtNLM"/>
    </source>
</evidence>
<feature type="transmembrane region" description="Helical" evidence="1">
    <location>
        <begin position="5"/>
        <end position="25"/>
    </location>
</feature>
<keyword evidence="1" id="KW-0472">Membrane</keyword>
<protein>
    <recommendedName>
        <fullName evidence="4">Peptidase S9 prolyl oligopeptidase catalytic domain-containing protein</fullName>
    </recommendedName>
</protein>
<feature type="non-terminal residue" evidence="2">
    <location>
        <position position="1"/>
    </location>
</feature>
<sequence length="152" mass="16863">LFYTLYFQIILLGYSIGTAAVADLAAINPDGLIGVVLVAPFTSGLRLFGKKPKEESTSRLDRFTTYDKVPKITVPVLVCHGGADEAIPVEHGLEIAKRAPRAVSPLIIHGADHMSIFNGRYLQTFRRIRRFLEEEVDLDHDNENNNNSVKEG</sequence>
<name>A0A0B1S1B9_OESDE</name>
<dbReference type="PANTHER" id="PTHR12277:SF39">
    <property type="entry name" value="SERINE AMINOPEPTIDASE S33 DOMAIN-CONTAINING PROTEIN"/>
    <property type="match status" value="1"/>
</dbReference>
<dbReference type="InterPro" id="IPR029058">
    <property type="entry name" value="AB_hydrolase_fold"/>
</dbReference>
<proteinExistence type="predicted"/>
<reference evidence="2 3" key="1">
    <citation type="submission" date="2014-03" db="EMBL/GenBank/DDBJ databases">
        <title>Draft genome of the hookworm Oesophagostomum dentatum.</title>
        <authorList>
            <person name="Mitreva M."/>
        </authorList>
    </citation>
    <scope>NUCLEOTIDE SEQUENCE [LARGE SCALE GENOMIC DNA]</scope>
    <source>
        <strain evidence="2 3">OD-Hann</strain>
    </source>
</reference>
<dbReference type="PANTHER" id="PTHR12277">
    <property type="entry name" value="ALPHA/BETA HYDROLASE DOMAIN-CONTAINING PROTEIN"/>
    <property type="match status" value="1"/>
</dbReference>
<dbReference type="EMBL" id="KN610542">
    <property type="protein sequence ID" value="KHJ77661.1"/>
    <property type="molecule type" value="Genomic_DNA"/>
</dbReference>
<keyword evidence="3" id="KW-1185">Reference proteome</keyword>
<feature type="transmembrane region" description="Helical" evidence="1">
    <location>
        <begin position="31"/>
        <end position="49"/>
    </location>
</feature>
<dbReference type="Gene3D" id="3.40.50.1820">
    <property type="entry name" value="alpha/beta hydrolase"/>
    <property type="match status" value="1"/>
</dbReference>
<keyword evidence="1" id="KW-1133">Transmembrane helix</keyword>
<gene>
    <name evidence="2" type="ORF">OESDEN_22719</name>
</gene>
<dbReference type="SUPFAM" id="SSF53474">
    <property type="entry name" value="alpha/beta-Hydrolases"/>
    <property type="match status" value="1"/>
</dbReference>
<evidence type="ECO:0000256" key="1">
    <source>
        <dbReference type="SAM" id="Phobius"/>
    </source>
</evidence>
<dbReference type="Proteomes" id="UP000053660">
    <property type="component" value="Unassembled WGS sequence"/>
</dbReference>
<dbReference type="GO" id="GO:0005886">
    <property type="term" value="C:plasma membrane"/>
    <property type="evidence" value="ECO:0007669"/>
    <property type="project" value="TreeGrafter"/>
</dbReference>
<evidence type="ECO:0000313" key="2">
    <source>
        <dbReference type="EMBL" id="KHJ77661.1"/>
    </source>
</evidence>
<dbReference type="GO" id="GO:0010008">
    <property type="term" value="C:endosome membrane"/>
    <property type="evidence" value="ECO:0007669"/>
    <property type="project" value="TreeGrafter"/>
</dbReference>
<dbReference type="GO" id="GO:0008474">
    <property type="term" value="F:palmitoyl-(protein) hydrolase activity"/>
    <property type="evidence" value="ECO:0007669"/>
    <property type="project" value="TreeGrafter"/>
</dbReference>